<reference evidence="2 3" key="1">
    <citation type="submission" date="2024-10" db="EMBL/GenBank/DDBJ databases">
        <authorList>
            <person name="Kim D."/>
        </authorList>
    </citation>
    <scope>NUCLEOTIDE SEQUENCE [LARGE SCALE GENOMIC DNA]</scope>
    <source>
        <strain evidence="2">BH-2024</strain>
    </source>
</reference>
<dbReference type="AlphaFoldDB" id="A0ABD2KWB8"/>
<gene>
    <name evidence="2" type="ORF">niasHT_011912</name>
</gene>
<evidence type="ECO:0000256" key="1">
    <source>
        <dbReference type="SAM" id="MobiDB-lite"/>
    </source>
</evidence>
<evidence type="ECO:0000313" key="2">
    <source>
        <dbReference type="EMBL" id="KAL3107193.1"/>
    </source>
</evidence>
<dbReference type="Proteomes" id="UP001620626">
    <property type="component" value="Unassembled WGS sequence"/>
</dbReference>
<organism evidence="2 3">
    <name type="scientific">Heterodera trifolii</name>
    <dbReference type="NCBI Taxonomy" id="157864"/>
    <lineage>
        <taxon>Eukaryota</taxon>
        <taxon>Metazoa</taxon>
        <taxon>Ecdysozoa</taxon>
        <taxon>Nematoda</taxon>
        <taxon>Chromadorea</taxon>
        <taxon>Rhabditida</taxon>
        <taxon>Tylenchina</taxon>
        <taxon>Tylenchomorpha</taxon>
        <taxon>Tylenchoidea</taxon>
        <taxon>Heteroderidae</taxon>
        <taxon>Heteroderinae</taxon>
        <taxon>Heterodera</taxon>
    </lineage>
</organism>
<feature type="region of interest" description="Disordered" evidence="1">
    <location>
        <begin position="149"/>
        <end position="186"/>
    </location>
</feature>
<feature type="region of interest" description="Disordered" evidence="1">
    <location>
        <begin position="1"/>
        <end position="41"/>
    </location>
</feature>
<sequence>MRQFHSSQLEEFGRNGAGQKRGKGGQKRGRGKGGGIDRPIDWDDGIAPKWTNCKLRRKNRSICPSFNWGDHLQVIFLYSSPLFAQNWRGHSLLKTENEKERKAAEEGQKDDNKIMRIHRRRGRGGDGEEFLLHSFALISFISHGMVGRRGRAEEEEEKEEEEEIEGRKRRKKKRGVGRRGTAAKCV</sequence>
<proteinExistence type="predicted"/>
<feature type="compositionally biased region" description="Basic residues" evidence="1">
    <location>
        <begin position="167"/>
        <end position="177"/>
    </location>
</feature>
<feature type="compositionally biased region" description="Basic residues" evidence="1">
    <location>
        <begin position="20"/>
        <end position="31"/>
    </location>
</feature>
<comment type="caution">
    <text evidence="2">The sequence shown here is derived from an EMBL/GenBank/DDBJ whole genome shotgun (WGS) entry which is preliminary data.</text>
</comment>
<accession>A0ABD2KWB8</accession>
<evidence type="ECO:0000313" key="3">
    <source>
        <dbReference type="Proteomes" id="UP001620626"/>
    </source>
</evidence>
<name>A0ABD2KWB8_9BILA</name>
<protein>
    <submittedName>
        <fullName evidence="2">Uncharacterized protein</fullName>
    </submittedName>
</protein>
<dbReference type="EMBL" id="JBICBT010000625">
    <property type="protein sequence ID" value="KAL3107193.1"/>
    <property type="molecule type" value="Genomic_DNA"/>
</dbReference>
<feature type="compositionally biased region" description="Acidic residues" evidence="1">
    <location>
        <begin position="153"/>
        <end position="164"/>
    </location>
</feature>
<keyword evidence="3" id="KW-1185">Reference proteome</keyword>